<feature type="compositionally biased region" description="Pro residues" evidence="1">
    <location>
        <begin position="773"/>
        <end position="782"/>
    </location>
</feature>
<proteinExistence type="predicted"/>
<feature type="compositionally biased region" description="Pro residues" evidence="1">
    <location>
        <begin position="732"/>
        <end position="744"/>
    </location>
</feature>
<dbReference type="InterPro" id="IPR014752">
    <property type="entry name" value="Arrestin-like_C"/>
</dbReference>
<feature type="compositionally biased region" description="Polar residues" evidence="1">
    <location>
        <begin position="512"/>
        <end position="531"/>
    </location>
</feature>
<dbReference type="Gene3D" id="2.60.40.640">
    <property type="match status" value="1"/>
</dbReference>
<feature type="compositionally biased region" description="Low complexity" evidence="1">
    <location>
        <begin position="842"/>
        <end position="861"/>
    </location>
</feature>
<reference evidence="3" key="1">
    <citation type="submission" date="2022-01" db="EMBL/GenBank/DDBJ databases">
        <title>Comparative genomics reveals a dynamic genome evolution in the ectomycorrhizal milk-cap (Lactarius) mushrooms.</title>
        <authorList>
            <consortium name="DOE Joint Genome Institute"/>
            <person name="Lebreton A."/>
            <person name="Tang N."/>
            <person name="Kuo A."/>
            <person name="LaButti K."/>
            <person name="Drula E."/>
            <person name="Barry K."/>
            <person name="Clum A."/>
            <person name="Lipzen A."/>
            <person name="Mousain D."/>
            <person name="Ng V."/>
            <person name="Wang R."/>
            <person name="Wang X."/>
            <person name="Dai Y."/>
            <person name="Henrissat B."/>
            <person name="Grigoriev I.V."/>
            <person name="Guerin-Laguette A."/>
            <person name="Yu F."/>
            <person name="Martin F.M."/>
        </authorList>
    </citation>
    <scope>NUCLEOTIDE SEQUENCE</scope>
    <source>
        <strain evidence="3">QP</strain>
    </source>
</reference>
<dbReference type="EMBL" id="JAKELL010000149">
    <property type="protein sequence ID" value="KAH8979956.1"/>
    <property type="molecule type" value="Genomic_DNA"/>
</dbReference>
<dbReference type="InterPro" id="IPR014756">
    <property type="entry name" value="Ig_E-set"/>
</dbReference>
<feature type="region of interest" description="Disordered" evidence="1">
    <location>
        <begin position="403"/>
        <end position="532"/>
    </location>
</feature>
<feature type="compositionally biased region" description="Low complexity" evidence="1">
    <location>
        <begin position="576"/>
        <end position="585"/>
    </location>
</feature>
<organism evidence="3 4">
    <name type="scientific">Lactarius akahatsu</name>
    <dbReference type="NCBI Taxonomy" id="416441"/>
    <lineage>
        <taxon>Eukaryota</taxon>
        <taxon>Fungi</taxon>
        <taxon>Dikarya</taxon>
        <taxon>Basidiomycota</taxon>
        <taxon>Agaricomycotina</taxon>
        <taxon>Agaricomycetes</taxon>
        <taxon>Russulales</taxon>
        <taxon>Russulaceae</taxon>
        <taxon>Lactarius</taxon>
    </lineage>
</organism>
<evidence type="ECO:0000259" key="2">
    <source>
        <dbReference type="SMART" id="SM01017"/>
    </source>
</evidence>
<feature type="compositionally biased region" description="Polar residues" evidence="1">
    <location>
        <begin position="437"/>
        <end position="446"/>
    </location>
</feature>
<feature type="compositionally biased region" description="Polar residues" evidence="1">
    <location>
        <begin position="662"/>
        <end position="672"/>
    </location>
</feature>
<dbReference type="Proteomes" id="UP001201163">
    <property type="component" value="Unassembled WGS sequence"/>
</dbReference>
<evidence type="ECO:0000256" key="1">
    <source>
        <dbReference type="SAM" id="MobiDB-lite"/>
    </source>
</evidence>
<dbReference type="PANTHER" id="PTHR36419">
    <property type="entry name" value="ARRESTIN FAMILY PROTEIN 1"/>
    <property type="match status" value="1"/>
</dbReference>
<feature type="compositionally biased region" description="Polar residues" evidence="1">
    <location>
        <begin position="459"/>
        <end position="476"/>
    </location>
</feature>
<dbReference type="InterPro" id="IPR011022">
    <property type="entry name" value="Arrestin_C-like"/>
</dbReference>
<accession>A0AAD4L4V7</accession>
<feature type="region of interest" description="Disordered" evidence="1">
    <location>
        <begin position="557"/>
        <end position="586"/>
    </location>
</feature>
<dbReference type="Pfam" id="PF02752">
    <property type="entry name" value="Arrestin_C"/>
    <property type="match status" value="1"/>
</dbReference>
<feature type="compositionally biased region" description="Basic and acidic residues" evidence="1">
    <location>
        <begin position="560"/>
        <end position="575"/>
    </location>
</feature>
<dbReference type="GO" id="GO:0000935">
    <property type="term" value="C:division septum"/>
    <property type="evidence" value="ECO:0007669"/>
    <property type="project" value="TreeGrafter"/>
</dbReference>
<sequence length="992" mass="106187">MSQAKLTLRPPPNIDFVQGYPGIPPGAPDRPQAAVKGAIEVRMGPQGVKAKYVRVELRKIETLPGGAQNSFYDFVGQSPINLWQSSEEYSMLHSQDIPFYIRIPESIPPTLALESGAGIKYELVGQVCVQGKAGFFRRNKSIILSSSTPITIDKHELHSTWPVFQQHESRHLTQDAVMLTVDRSQNCYGPGDRVAVQATIRSDGLHTTILRGFEFTLKETTIFRAGPHVTSKSSSPQVKINIVGEQKVPVNVTMHGGQVHRSELAVMVPQTHTTTTLTSARHIDITYVLIVKALMGTGKPLIMELPVIVSNWPRYVSTEAVRRIGIAPSLSLQQPVLSMNTVTSVNRPRVAPTTTGQPATVTGMAHPFASVPANVNDSRLVNTMPNGVGAPVALDEMGFIARPSSEGDERQPQPQAEASSPPPRRRSRTGSAIPPSNRFTITNMTDNEFPEDSPHINAPGSTLTPQTQSSSKNQWPTAEEEKARLYQEAKAKVERVQGGLDRSESSADEYPSQGSPQSSIRSAPQVDTTRWATAEEEKIRLFTQAQNNARIVQGYAQDLNDSRASHGRGASRDSSRSFQQSGSGRPPVISAGAALYSHAMATANKPSWSASVSTSSPMQPPASQSSRLPTAAEEKEMLRRYHDATNAVQRHHEANFGPSDGVMSSGSTSQLHDASAGSYSGDHSYGSAPDELPPPWVPSAEFSQTEGLSEKERYRIAFEARERAARQQQQPASPPPPASPPVSPPADYYTATGTRPDVNGSDPGLMEAADDGQPPPWQPTPPTQSGLPPHLRARSQPVPPSSPGKPGSPRVLSAAEEKAMLKAKYEEEESKSLPPSPPPKGRSPSSPGKVFTPPTTQTQTPPQTPPPLMPRPPASYIQETAEEDARLQDELANAKSSISANGNGNGHATVTRSATGVGIATPNATLLARRASTGPGAMTLGNDALGPLRPSSPFTIGWDSISADGSGMNGFAVPSSPALSPPPLPPKVPLEH</sequence>
<dbReference type="InterPro" id="IPR053060">
    <property type="entry name" value="Cytokinesis_Signaling_Reg"/>
</dbReference>
<protein>
    <recommendedName>
        <fullName evidence="2">Arrestin C-terminal-like domain-containing protein</fullName>
    </recommendedName>
</protein>
<feature type="region of interest" description="Disordered" evidence="1">
    <location>
        <begin position="607"/>
        <end position="635"/>
    </location>
</feature>
<dbReference type="AlphaFoldDB" id="A0AAD4L4V7"/>
<gene>
    <name evidence="3" type="ORF">EDB92DRAFT_309789</name>
</gene>
<feature type="region of interest" description="Disordered" evidence="1">
    <location>
        <begin position="654"/>
        <end position="918"/>
    </location>
</feature>
<feature type="domain" description="Arrestin C-terminal-like" evidence="2">
    <location>
        <begin position="173"/>
        <end position="313"/>
    </location>
</feature>
<feature type="compositionally biased region" description="Pro residues" evidence="1">
    <location>
        <begin position="862"/>
        <end position="873"/>
    </location>
</feature>
<evidence type="ECO:0000313" key="4">
    <source>
        <dbReference type="Proteomes" id="UP001201163"/>
    </source>
</evidence>
<dbReference type="SMART" id="SM01017">
    <property type="entry name" value="Arrestin_C"/>
    <property type="match status" value="1"/>
</dbReference>
<comment type="caution">
    <text evidence="3">The sequence shown here is derived from an EMBL/GenBank/DDBJ whole genome shotgun (WGS) entry which is preliminary data.</text>
</comment>
<dbReference type="SUPFAM" id="SSF81296">
    <property type="entry name" value="E set domains"/>
    <property type="match status" value="1"/>
</dbReference>
<evidence type="ECO:0000313" key="3">
    <source>
        <dbReference type="EMBL" id="KAH8979956.1"/>
    </source>
</evidence>
<feature type="compositionally biased region" description="Polar residues" evidence="1">
    <location>
        <begin position="894"/>
        <end position="914"/>
    </location>
</feature>
<feature type="compositionally biased region" description="Basic and acidic residues" evidence="1">
    <location>
        <begin position="708"/>
        <end position="725"/>
    </location>
</feature>
<keyword evidence="4" id="KW-1185">Reference proteome</keyword>
<dbReference type="PANTHER" id="PTHR36419:SF1">
    <property type="entry name" value="RHO1 GEF LOCALIZING PROTEIN 1"/>
    <property type="match status" value="1"/>
</dbReference>
<feature type="region of interest" description="Disordered" evidence="1">
    <location>
        <begin position="965"/>
        <end position="992"/>
    </location>
</feature>
<feature type="compositionally biased region" description="Pro residues" evidence="1">
    <location>
        <begin position="979"/>
        <end position="992"/>
    </location>
</feature>
<feature type="compositionally biased region" description="Low complexity" evidence="1">
    <location>
        <begin position="607"/>
        <end position="626"/>
    </location>
</feature>
<feature type="compositionally biased region" description="Basic and acidic residues" evidence="1">
    <location>
        <begin position="815"/>
        <end position="825"/>
    </location>
</feature>
<name>A0AAD4L4V7_9AGAM</name>
<feature type="compositionally biased region" description="Basic and acidic residues" evidence="1">
    <location>
        <begin position="479"/>
        <end position="505"/>
    </location>
</feature>
<dbReference type="GO" id="GO:0000917">
    <property type="term" value="P:division septum assembly"/>
    <property type="evidence" value="ECO:0007669"/>
    <property type="project" value="TreeGrafter"/>
</dbReference>